<keyword evidence="2" id="KW-1185">Reference proteome</keyword>
<dbReference type="Proteomes" id="UP000029713">
    <property type="component" value="Unassembled WGS sequence"/>
</dbReference>
<protein>
    <submittedName>
        <fullName evidence="1">Glycosyl transferase</fullName>
    </submittedName>
</protein>
<dbReference type="STRING" id="1522368.IN07_23455"/>
<evidence type="ECO:0000313" key="2">
    <source>
        <dbReference type="Proteomes" id="UP000029713"/>
    </source>
</evidence>
<sequence>MTRPLVVLQSFPTPRPTTNPYLVLLAASITAQPGARLRTFSWRRALLSRYDVFHVHWPEILVSGHSPLKKAVRQLLFVLLLLRLRLLRTPLVRTLHNLHLPEGISRREVVLLRLAECWTTLWIKLNATTPAPPGASSVTIVHGHYRDWFLRHPEPAPEPGHLAFVGLVRRYKGVTGLLDAFVETATGQPGWTLRVAGRPSSDELADELHEAAAADPRVSLHLEFLDDAELVREIGRAELVVLPYREMHNSGGALAALSLDRPVLVPDNEVNRLLADEVGPGWVFRYDGPLTGEDLVAAVTARRAGGAAARPDLGAREWSAAGRAHLDAYRTARAARSRR</sequence>
<dbReference type="Pfam" id="PF13692">
    <property type="entry name" value="Glyco_trans_1_4"/>
    <property type="match status" value="1"/>
</dbReference>
<dbReference type="AlphaFoldDB" id="A0A098Y0F7"/>
<reference evidence="1 2" key="1">
    <citation type="submission" date="2014-07" db="EMBL/GenBank/DDBJ databases">
        <title>Biosystematic studies on Modestobacter strains isolated from extreme hyper-arid desert soil and from historic building.</title>
        <authorList>
            <person name="Bukarasam K."/>
            <person name="Bull A."/>
            <person name="Girard G."/>
            <person name="van Wezel G."/>
            <person name="Goodfellow M."/>
        </authorList>
    </citation>
    <scope>NUCLEOTIDE SEQUENCE [LARGE SCALE GENOMIC DNA]</scope>
    <source>
        <strain evidence="1 2">KNN45-2b</strain>
    </source>
</reference>
<evidence type="ECO:0000313" key="1">
    <source>
        <dbReference type="EMBL" id="KGH43994.1"/>
    </source>
</evidence>
<keyword evidence="1" id="KW-0808">Transferase</keyword>
<organism evidence="1 2">
    <name type="scientific">Modestobacter caceresii</name>
    <dbReference type="NCBI Taxonomy" id="1522368"/>
    <lineage>
        <taxon>Bacteria</taxon>
        <taxon>Bacillati</taxon>
        <taxon>Actinomycetota</taxon>
        <taxon>Actinomycetes</taxon>
        <taxon>Geodermatophilales</taxon>
        <taxon>Geodermatophilaceae</taxon>
        <taxon>Modestobacter</taxon>
    </lineage>
</organism>
<comment type="caution">
    <text evidence="1">The sequence shown here is derived from an EMBL/GenBank/DDBJ whole genome shotgun (WGS) entry which is preliminary data.</text>
</comment>
<dbReference type="Gene3D" id="3.40.50.2000">
    <property type="entry name" value="Glycogen Phosphorylase B"/>
    <property type="match status" value="2"/>
</dbReference>
<gene>
    <name evidence="1" type="ORF">IN07_23455</name>
</gene>
<dbReference type="EMBL" id="JPMX01000127">
    <property type="protein sequence ID" value="KGH43994.1"/>
    <property type="molecule type" value="Genomic_DNA"/>
</dbReference>
<dbReference type="OrthoDB" id="9771846at2"/>
<dbReference type="GO" id="GO:0016740">
    <property type="term" value="F:transferase activity"/>
    <property type="evidence" value="ECO:0007669"/>
    <property type="project" value="UniProtKB-KW"/>
</dbReference>
<dbReference type="RefSeq" id="WP_036341035.1">
    <property type="nucleotide sequence ID" value="NZ_JPMX01000127.1"/>
</dbReference>
<dbReference type="SUPFAM" id="SSF53756">
    <property type="entry name" value="UDP-Glycosyltransferase/glycogen phosphorylase"/>
    <property type="match status" value="1"/>
</dbReference>
<accession>A0A098Y0F7</accession>
<name>A0A098Y0F7_9ACTN</name>
<proteinExistence type="predicted"/>